<evidence type="ECO:0000256" key="2">
    <source>
        <dbReference type="SAM" id="Phobius"/>
    </source>
</evidence>
<feature type="compositionally biased region" description="Basic and acidic residues" evidence="1">
    <location>
        <begin position="859"/>
        <end position="870"/>
    </location>
</feature>
<evidence type="ECO:0000256" key="1">
    <source>
        <dbReference type="SAM" id="MobiDB-lite"/>
    </source>
</evidence>
<gene>
    <name evidence="4" type="ORF">AAF712_006381</name>
</gene>
<feature type="transmembrane region" description="Helical" evidence="2">
    <location>
        <begin position="370"/>
        <end position="390"/>
    </location>
</feature>
<feature type="compositionally biased region" description="Polar residues" evidence="1">
    <location>
        <begin position="14"/>
        <end position="23"/>
    </location>
</feature>
<evidence type="ECO:0000313" key="5">
    <source>
        <dbReference type="Proteomes" id="UP001437256"/>
    </source>
</evidence>
<reference evidence="4 5" key="1">
    <citation type="submission" date="2024-05" db="EMBL/GenBank/DDBJ databases">
        <title>A draft genome resource for the thread blight pathogen Marasmius tenuissimus strain MS-2.</title>
        <authorList>
            <person name="Yulfo-Soto G.E."/>
            <person name="Baruah I.K."/>
            <person name="Amoako-Attah I."/>
            <person name="Bukari Y."/>
            <person name="Meinhardt L.W."/>
            <person name="Bailey B.A."/>
            <person name="Cohen S.P."/>
        </authorList>
    </citation>
    <scope>NUCLEOTIDE SEQUENCE [LARGE SCALE GENOMIC DNA]</scope>
    <source>
        <strain evidence="4 5">MS-2</strain>
    </source>
</reference>
<dbReference type="Pfam" id="PF20153">
    <property type="entry name" value="DUF6535"/>
    <property type="match status" value="1"/>
</dbReference>
<feature type="region of interest" description="Disordered" evidence="1">
    <location>
        <begin position="821"/>
        <end position="932"/>
    </location>
</feature>
<sequence length="932" mass="104785">MSSDNFNDKLPVSRTRTSGNSVSPRVPFLSASTPDLLGSRATEMTISGKSGEGEPGTPRAETDQLEDTTFNKDWQQPVEQNEPKLAAGAQRKIPVIEETIIRSEELTETPAPKKPTLEASWEAIETEMCLLEEGWMGGRKDDIDTLLVFAGLFSTVVTAFLVESYKWLEEAPENTTVALLRQISQQMDSRTVPPPLPPFKPSPSAVRINVLWFLSLTIGLVVALIGLLCKQWIQEFRRPTHTRSPSDTVATTLLRSWSGHKWHIYFIFTSLPMLLELALFLFFAGLLDFLHTRHPAPFATVMGVVIFAGLFYLVTTLIPTVDFIRNTFRLAPNVDCRLPVVDNIMTLPVTEDTCPYKSPQAWAVFRSFRWIIHQVPGIVRALYSLCLVFYPSRDDKDPQNRFRRWRRHFHSTICDADEWPDLFDNLRRSDMGFSPPLRELETACWLVSVYHDSPSIMPYLPTILESMPLNLVMPVVFNQWFYLPDRQWTIDDIGTALQRVSRHRFVNIDGHVTYAKEKFLTRAEGASLHRQLLHWTHVCMNSGELTQNTEHVTDPPLGKHLPFSRIDNLLKKSDNSPNGPRAIGSRLWSIFTEIVQSASHDDEEACWGALMQDLAQYIVASSPDYNLHGKSATTTSPFVESKEGLEFLSQMHNIALGRDIKLLESADGSVYWVEAMDIVRRVHQLPEENFPPIPGSIPHSLPILRRTLASISSTDSGVDFGYLKLYMDRWDSAEEPYRMELVGILTIHIANYPESGTQSPNRSTISPLLRSPAGLELIAFINTRLSEEREIYDWLGDRGQTAWSEVLECVRDARPELPPDFFTPIFHEGIDPPPSAYQLQQRDSEPRTGSKTSSGSGDGARETEDGHETTGRMTTGGPSLESTGDDEAPLDNTNATHTKEVAPTGPLADRDTAEVWSSETTRLGGPDADKKV</sequence>
<dbReference type="Proteomes" id="UP001437256">
    <property type="component" value="Unassembled WGS sequence"/>
</dbReference>
<feature type="transmembrane region" description="Helical" evidence="2">
    <location>
        <begin position="145"/>
        <end position="162"/>
    </location>
</feature>
<feature type="domain" description="DUF6535" evidence="3">
    <location>
        <begin position="121"/>
        <end position="291"/>
    </location>
</feature>
<evidence type="ECO:0000259" key="3">
    <source>
        <dbReference type="Pfam" id="PF20153"/>
    </source>
</evidence>
<keyword evidence="2" id="KW-1133">Transmembrane helix</keyword>
<keyword evidence="5" id="KW-1185">Reference proteome</keyword>
<organism evidence="4 5">
    <name type="scientific">Marasmius tenuissimus</name>
    <dbReference type="NCBI Taxonomy" id="585030"/>
    <lineage>
        <taxon>Eukaryota</taxon>
        <taxon>Fungi</taxon>
        <taxon>Dikarya</taxon>
        <taxon>Basidiomycota</taxon>
        <taxon>Agaricomycotina</taxon>
        <taxon>Agaricomycetes</taxon>
        <taxon>Agaricomycetidae</taxon>
        <taxon>Agaricales</taxon>
        <taxon>Marasmiineae</taxon>
        <taxon>Marasmiaceae</taxon>
        <taxon>Marasmius</taxon>
    </lineage>
</organism>
<feature type="compositionally biased region" description="Polar residues" evidence="1">
    <location>
        <begin position="871"/>
        <end position="882"/>
    </location>
</feature>
<keyword evidence="2" id="KW-0812">Transmembrane</keyword>
<proteinExistence type="predicted"/>
<comment type="caution">
    <text evidence="4">The sequence shown here is derived from an EMBL/GenBank/DDBJ whole genome shotgun (WGS) entry which is preliminary data.</text>
</comment>
<feature type="transmembrane region" description="Helical" evidence="2">
    <location>
        <begin position="264"/>
        <end position="286"/>
    </location>
</feature>
<dbReference type="EMBL" id="JBBXMP010000034">
    <property type="protein sequence ID" value="KAL0066578.1"/>
    <property type="molecule type" value="Genomic_DNA"/>
</dbReference>
<protein>
    <recommendedName>
        <fullName evidence="3">DUF6535 domain-containing protein</fullName>
    </recommendedName>
</protein>
<name>A0ABR2ZYX4_9AGAR</name>
<feature type="transmembrane region" description="Helical" evidence="2">
    <location>
        <begin position="210"/>
        <end position="229"/>
    </location>
</feature>
<accession>A0ABR2ZYX4</accession>
<keyword evidence="2" id="KW-0472">Membrane</keyword>
<evidence type="ECO:0000313" key="4">
    <source>
        <dbReference type="EMBL" id="KAL0066578.1"/>
    </source>
</evidence>
<feature type="region of interest" description="Disordered" evidence="1">
    <location>
        <begin position="1"/>
        <end position="66"/>
    </location>
</feature>
<dbReference type="InterPro" id="IPR045338">
    <property type="entry name" value="DUF6535"/>
</dbReference>
<feature type="transmembrane region" description="Helical" evidence="2">
    <location>
        <begin position="298"/>
        <end position="321"/>
    </location>
</feature>